<dbReference type="InterPro" id="IPR048971">
    <property type="entry name" value="Apc1_3rd"/>
</dbReference>
<evidence type="ECO:0000256" key="1">
    <source>
        <dbReference type="ARBA" id="ARBA00010547"/>
    </source>
</evidence>
<feature type="compositionally biased region" description="Polar residues" evidence="6">
    <location>
        <begin position="270"/>
        <end position="280"/>
    </location>
</feature>
<keyword evidence="3" id="KW-0677">Repeat</keyword>
<evidence type="ECO:0000259" key="9">
    <source>
        <dbReference type="Pfam" id="PF21282"/>
    </source>
</evidence>
<organism evidence="10 11">
    <name type="scientific">Mya arenaria</name>
    <name type="common">Soft-shell clam</name>
    <dbReference type="NCBI Taxonomy" id="6604"/>
    <lineage>
        <taxon>Eukaryota</taxon>
        <taxon>Metazoa</taxon>
        <taxon>Spiralia</taxon>
        <taxon>Lophotrochozoa</taxon>
        <taxon>Mollusca</taxon>
        <taxon>Bivalvia</taxon>
        <taxon>Autobranchia</taxon>
        <taxon>Heteroconchia</taxon>
        <taxon>Euheterodonta</taxon>
        <taxon>Imparidentia</taxon>
        <taxon>Neoheterodontei</taxon>
        <taxon>Myida</taxon>
        <taxon>Myoidea</taxon>
        <taxon>Myidae</taxon>
        <taxon>Mya</taxon>
    </lineage>
</organism>
<evidence type="ECO:0000259" key="7">
    <source>
        <dbReference type="Pfam" id="PF18122"/>
    </source>
</evidence>
<feature type="domain" description="Anaphase-promoting complex subunit 1 beta-sandwich" evidence="9">
    <location>
        <begin position="1527"/>
        <end position="1612"/>
    </location>
</feature>
<evidence type="ECO:0000313" key="10">
    <source>
        <dbReference type="EMBL" id="WAR18257.1"/>
    </source>
</evidence>
<evidence type="ECO:0000256" key="3">
    <source>
        <dbReference type="ARBA" id="ARBA00022737"/>
    </source>
</evidence>
<keyword evidence="5" id="KW-0131">Cell cycle</keyword>
<evidence type="ECO:0000259" key="8">
    <source>
        <dbReference type="Pfam" id="PF20518"/>
    </source>
</evidence>
<dbReference type="InterPro" id="IPR041221">
    <property type="entry name" value="APC1_C"/>
</dbReference>
<accession>A0ABY7F9I1</accession>
<evidence type="ECO:0000256" key="6">
    <source>
        <dbReference type="SAM" id="MobiDB-lite"/>
    </source>
</evidence>
<dbReference type="Pfam" id="PF21282">
    <property type="entry name" value="APC1_3rd"/>
    <property type="match status" value="1"/>
</dbReference>
<dbReference type="Pfam" id="PF20518">
    <property type="entry name" value="Apc1_MidN"/>
    <property type="match status" value="1"/>
</dbReference>
<comment type="similarity">
    <text evidence="1">Belongs to the APC1 family.</text>
</comment>
<feature type="compositionally biased region" description="Polar residues" evidence="6">
    <location>
        <begin position="236"/>
        <end position="246"/>
    </location>
</feature>
<keyword evidence="4" id="KW-0498">Mitosis</keyword>
<sequence length="1795" mass="201293">MITACDTQDFVPFGREYVHQHPGKFQIQKEQWTFNASRGGESSKGCDEELYVNGHTVVWSRGGQDGCRTVVKTFTMDTPVIQGRFNLACVWWSLAVLAASWKEAVTTSLHCLSRLPMCGELRMACWTVGVTKTSYLTDNTRHIVFTSEDPSLIFTYDTMTGVHSAWKVRKARQEECEAVSNTWDHNNSHMFTPGQNFNQSSSNLSRLYGSMSGVASPMVSPMRNYSGRINTPHLMSHSQSPLTISQPGIDRRSQSPANFGDTSLHRLHTPSPQVISQRSAGSFYRSPANMSILNEGTTTEWMEPITPEICLEHIWTENAPAIRDGSLGKSSKAFFTRDLCGQQYICYLISYRQQLRCVKFDDSNDLRTFVFGTVNIIPCKDAVPVESKDLLIILDTSGVLFVYSGITKINRLHVPVLPLGNISISMLRQNTPLHSPVRGGVFTSSRPPSAMETRFDEDFQLNQISPVPTELEEESSHFEEFPLGCGFIHSLRDNIQDRFTIELTNGHMFRCTIPDMNSSSGVSLCIRGLKHMLPRDLAIQMMGRWYTARNSPGAVGTQSEWDMFRKCLLGMMGYDTGKLAIISKGDIDSESLSPVSAKRARTSDHGTDEDWEYVLGSEHHNMVSSSLVSCLGLSECQPVPNASPPPQQTTINTAAILFTYIPACFTALHLEMKLNTLLLEDLGHLSVLLWQLASDLHCHLYTDYYLRDFPKLTLQPEHPSQVKEEHLQKLQYPSVFSSEVPSVFCWILKSMEGQAPPPVLYIPNVCVNLQNVVSLYALLLNKHMGTEQAIKKCLRKVPSSAEGHRAPTCDISMSQSFHRSSPTQNYLERLVLYMTQIGLTEKELMYLPVGISLPLREAVFRCRCNPPSDWPEEAYTLIGREDISKLLSLHTREQVAPPPGIFKRKPHPPVNPQVPGTKEEDDGMEHLDDEYLRLRYSEDLRVQEARRLMQSSRPVVIALTQKPEISDHDFIEEQERHLYSICTRTMALPTGRGMFTLRTYYPVPTETLPIPKLCLTGKAPPRNTTVDLSHIDVVANMTSWPLFHNGVAAGLRIADFSQLDSSWIMFNRPQTNDLTNEYAGFLMALGLNKHLVKMHILNKHDYLSKGHEMTTIGLLLGISAAMRSSMDLATYKILSIHLPAMLPPTSTELNVAHNVQVAAILGVGLLFQGTGHRHTADILLAEIGRPPGPEMENCTDRESYSLAAGLALGLVMFGKGQETMGTSDLSMADTLYHFMVGGHKRPLAGPAQERYRTPSYQIQEGNMVNVDVTSPGATLALGMLYFNTKNSAVSEWLKVPNTQFMLDQVRPDFLLLRTLARGLVMWDTVLPTMDFLKDAIPQILVDFAFQKNKTQEDENSIDYETMSHAYCNVVAGVSLVIGLKFAGSANQKAFETLQECMDRSLKVISTPHLIEQAGKTTVENCMMTILVSMAMVMAGTGSLEVMRMCRMFRGRVGPPYNQYVTYGSHMAISMAMGLLFLGGGKYTLSTKEESIAVMLCAFFPKFPTHSNDNRYHLQAFRHLYVLASELRTMLPRDVDTGYPCYIPVEIKFKDTEYYKNVSYKTSAPCTLPDLDLLEEIKILGPRYWPIVFNCYKNWDSLKSLLRHNGTLYVKQRAGHLSYVEDPNGYRSMLAKSLTADHSAQTCVKPDVIKAFTSDPKILALTNFFFKGQGQGISRRAECQSSSLGISQLKLIYAYYNLEHSTTLQGTNSLFHTTTEEEFQGKQLLKPDFILAVTSKLKKVFQNWLQGNEGCLLRYLKGESVQGMDTGHLAALLLWYDLPHPGHLSNINIDADIIHL</sequence>
<keyword evidence="11" id="KW-1185">Reference proteome</keyword>
<gene>
    <name evidence="10" type="ORF">MAR_000095</name>
</gene>
<dbReference type="PANTHER" id="PTHR12827:SF3">
    <property type="entry name" value="ANAPHASE-PROMOTING COMPLEX SUBUNIT 1"/>
    <property type="match status" value="1"/>
</dbReference>
<keyword evidence="2" id="KW-0132">Cell division</keyword>
<feature type="region of interest" description="Disordered" evidence="6">
    <location>
        <begin position="234"/>
        <end position="280"/>
    </location>
</feature>
<proteinExistence type="inferred from homology"/>
<dbReference type="EMBL" id="CP111022">
    <property type="protein sequence ID" value="WAR18257.1"/>
    <property type="molecule type" value="Genomic_DNA"/>
</dbReference>
<dbReference type="Pfam" id="PF18122">
    <property type="entry name" value="APC1_C"/>
    <property type="match status" value="1"/>
</dbReference>
<dbReference type="InterPro" id="IPR046794">
    <property type="entry name" value="Apc1_MidN"/>
</dbReference>
<evidence type="ECO:0000256" key="5">
    <source>
        <dbReference type="ARBA" id="ARBA00023306"/>
    </source>
</evidence>
<feature type="domain" description="Anaphase-promoting complex subunit 1 C-terminal" evidence="7">
    <location>
        <begin position="1678"/>
        <end position="1778"/>
    </location>
</feature>
<name>A0ABY7F9I1_MYAAR</name>
<feature type="domain" description="Anaphase-promoting complex subunit 1 middle" evidence="8">
    <location>
        <begin position="571"/>
        <end position="885"/>
    </location>
</feature>
<dbReference type="PANTHER" id="PTHR12827">
    <property type="entry name" value="MEIOTIC CHECKPOINT REGULATOR TSG24 FAMILY MEMBER"/>
    <property type="match status" value="1"/>
</dbReference>
<dbReference type="InterPro" id="IPR011989">
    <property type="entry name" value="ARM-like"/>
</dbReference>
<dbReference type="InterPro" id="IPR024990">
    <property type="entry name" value="Apc1"/>
</dbReference>
<evidence type="ECO:0000256" key="4">
    <source>
        <dbReference type="ARBA" id="ARBA00022776"/>
    </source>
</evidence>
<evidence type="ECO:0000256" key="2">
    <source>
        <dbReference type="ARBA" id="ARBA00022618"/>
    </source>
</evidence>
<reference evidence="10" key="1">
    <citation type="submission" date="2022-11" db="EMBL/GenBank/DDBJ databases">
        <title>Centuries of genome instability and evolution in soft-shell clam transmissible cancer (bioRxiv).</title>
        <authorList>
            <person name="Hart S.F.M."/>
            <person name="Yonemitsu M.A."/>
            <person name="Giersch R.M."/>
            <person name="Beal B.F."/>
            <person name="Arriagada G."/>
            <person name="Davis B.W."/>
            <person name="Ostrander E.A."/>
            <person name="Goff S.P."/>
            <person name="Metzger M.J."/>
        </authorList>
    </citation>
    <scope>NUCLEOTIDE SEQUENCE</scope>
    <source>
        <strain evidence="10">MELC-2E11</strain>
        <tissue evidence="10">Siphon/mantle</tissue>
    </source>
</reference>
<dbReference type="Proteomes" id="UP001164746">
    <property type="component" value="Chromosome 11"/>
</dbReference>
<dbReference type="Gene3D" id="1.25.10.10">
    <property type="entry name" value="Leucine-rich Repeat Variant"/>
    <property type="match status" value="2"/>
</dbReference>
<evidence type="ECO:0000313" key="11">
    <source>
        <dbReference type="Proteomes" id="UP001164746"/>
    </source>
</evidence>
<protein>
    <submittedName>
        <fullName evidence="10">APC1-like protein</fullName>
    </submittedName>
</protein>